<evidence type="ECO:0008006" key="3">
    <source>
        <dbReference type="Google" id="ProtNLM"/>
    </source>
</evidence>
<gene>
    <name evidence="1" type="ORF">CCASEI_10660</name>
</gene>
<name>A0ABN4CED5_9CORY</name>
<keyword evidence="2" id="KW-1185">Reference proteome</keyword>
<proteinExistence type="predicted"/>
<dbReference type="Pfam" id="PF11305">
    <property type="entry name" value="DUF3107"/>
    <property type="match status" value="1"/>
</dbReference>
<dbReference type="Proteomes" id="UP000019226">
    <property type="component" value="Chromosome"/>
</dbReference>
<dbReference type="GeneID" id="82878240"/>
<evidence type="ECO:0000313" key="2">
    <source>
        <dbReference type="Proteomes" id="UP000019226"/>
    </source>
</evidence>
<dbReference type="RefSeq" id="WP_006822007.1">
    <property type="nucleotide sequence ID" value="NZ_CP004350.1"/>
</dbReference>
<evidence type="ECO:0000313" key="1">
    <source>
        <dbReference type="EMBL" id="AHI20687.1"/>
    </source>
</evidence>
<dbReference type="EMBL" id="CP004350">
    <property type="protein sequence ID" value="AHI20687.1"/>
    <property type="molecule type" value="Genomic_DNA"/>
</dbReference>
<protein>
    <recommendedName>
        <fullName evidence="3">ATP-binding protein</fullName>
    </recommendedName>
</protein>
<reference evidence="2" key="1">
    <citation type="submission" date="2013-02" db="EMBL/GenBank/DDBJ databases">
        <title>The complete genome sequence of Corynebacterium casei LMG S-19264 (=DSM 44701).</title>
        <authorList>
            <person name="Ruckert C."/>
            <person name="Albersmeier A."/>
            <person name="Kalinowski J."/>
        </authorList>
    </citation>
    <scope>NUCLEOTIDE SEQUENCE [LARGE SCALE GENOMIC DNA]</scope>
    <source>
        <strain evidence="2">LMG S-19264</strain>
    </source>
</reference>
<sequence length="74" mass="8288">MDIKFGFADTPRELVIRVAGDQDEHLQRVNDALANNTNVELEDEKGKKFIVRTERVVYVELGSSSQHQVGFAGV</sequence>
<organism evidence="1 2">
    <name type="scientific">Corynebacterium casei LMG S-19264</name>
    <dbReference type="NCBI Taxonomy" id="1285583"/>
    <lineage>
        <taxon>Bacteria</taxon>
        <taxon>Bacillati</taxon>
        <taxon>Actinomycetota</taxon>
        <taxon>Actinomycetes</taxon>
        <taxon>Mycobacteriales</taxon>
        <taxon>Corynebacteriaceae</taxon>
        <taxon>Corynebacterium</taxon>
    </lineage>
</organism>
<accession>A0ABN4CED5</accession>
<dbReference type="InterPro" id="IPR021456">
    <property type="entry name" value="DUF3107"/>
</dbReference>